<evidence type="ECO:0000256" key="5">
    <source>
        <dbReference type="ARBA" id="ARBA00022723"/>
    </source>
</evidence>
<dbReference type="InterPro" id="IPR050083">
    <property type="entry name" value="HtpX_protease"/>
</dbReference>
<evidence type="ECO:0000256" key="3">
    <source>
        <dbReference type="ARBA" id="ARBA00022670"/>
    </source>
</evidence>
<organism evidence="13 14">
    <name type="scientific">Microbulbifer aggregans</name>
    <dbReference type="NCBI Taxonomy" id="1769779"/>
    <lineage>
        <taxon>Bacteria</taxon>
        <taxon>Pseudomonadati</taxon>
        <taxon>Pseudomonadota</taxon>
        <taxon>Gammaproteobacteria</taxon>
        <taxon>Cellvibrionales</taxon>
        <taxon>Microbulbiferaceae</taxon>
        <taxon>Microbulbifer</taxon>
    </lineage>
</organism>
<evidence type="ECO:0000313" key="14">
    <source>
        <dbReference type="Proteomes" id="UP000095672"/>
    </source>
</evidence>
<evidence type="ECO:0000256" key="2">
    <source>
        <dbReference type="ARBA" id="ARBA00022475"/>
    </source>
</evidence>
<keyword evidence="8 11" id="KW-1133">Transmembrane helix</keyword>
<feature type="transmembrane region" description="Helical" evidence="11">
    <location>
        <begin position="20"/>
        <end position="42"/>
    </location>
</feature>
<dbReference type="RefSeq" id="WP_069948575.1">
    <property type="nucleotide sequence ID" value="NZ_CP014143.1"/>
</dbReference>
<dbReference type="Pfam" id="PF01435">
    <property type="entry name" value="Peptidase_M48"/>
    <property type="match status" value="1"/>
</dbReference>
<feature type="transmembrane region" description="Helical" evidence="11">
    <location>
        <begin position="185"/>
        <end position="207"/>
    </location>
</feature>
<evidence type="ECO:0000256" key="10">
    <source>
        <dbReference type="ARBA" id="ARBA00023136"/>
    </source>
</evidence>
<dbReference type="GO" id="GO:0006508">
    <property type="term" value="P:proteolysis"/>
    <property type="evidence" value="ECO:0007669"/>
    <property type="project" value="UniProtKB-KW"/>
</dbReference>
<dbReference type="OrthoDB" id="15218at2"/>
<evidence type="ECO:0000256" key="8">
    <source>
        <dbReference type="ARBA" id="ARBA00022989"/>
    </source>
</evidence>
<evidence type="ECO:0000256" key="9">
    <source>
        <dbReference type="ARBA" id="ARBA00023049"/>
    </source>
</evidence>
<proteinExistence type="predicted"/>
<dbReference type="Gene3D" id="3.30.2010.10">
    <property type="entry name" value="Metalloproteases ('zincins'), catalytic domain"/>
    <property type="match status" value="1"/>
</dbReference>
<name>A0A1C9WC63_9GAMM</name>
<comment type="cofactor">
    <cofactor evidence="1">
        <name>Zn(2+)</name>
        <dbReference type="ChEBI" id="CHEBI:29105"/>
    </cofactor>
</comment>
<evidence type="ECO:0000256" key="11">
    <source>
        <dbReference type="SAM" id="Phobius"/>
    </source>
</evidence>
<dbReference type="PANTHER" id="PTHR43221:SF2">
    <property type="entry name" value="PROTEASE HTPX HOMOLOG"/>
    <property type="match status" value="1"/>
</dbReference>
<feature type="transmembrane region" description="Helical" evidence="11">
    <location>
        <begin position="222"/>
        <end position="245"/>
    </location>
</feature>
<keyword evidence="10 11" id="KW-0472">Membrane</keyword>
<feature type="transmembrane region" description="Helical" evidence="11">
    <location>
        <begin position="62"/>
        <end position="79"/>
    </location>
</feature>
<evidence type="ECO:0000256" key="6">
    <source>
        <dbReference type="ARBA" id="ARBA00022801"/>
    </source>
</evidence>
<dbReference type="GO" id="GO:0046872">
    <property type="term" value="F:metal ion binding"/>
    <property type="evidence" value="ECO:0007669"/>
    <property type="project" value="UniProtKB-KW"/>
</dbReference>
<dbReference type="PANTHER" id="PTHR43221">
    <property type="entry name" value="PROTEASE HTPX"/>
    <property type="match status" value="1"/>
</dbReference>
<dbReference type="PATRIC" id="fig|1769779.3.peg.3377"/>
<keyword evidence="14" id="KW-1185">Reference proteome</keyword>
<sequence length="646" mass="69613">MNFFEYQERARRNSGMLVGLLSLAVVLLIGITTMAAAALVAYSRGEPFSPMQIGSLLGWDSVAAIAVGISAVILLGSVYKLRQMSAGGRAVAEALGGRKINISPHNDAEKRALNVVEEMAIASGTPVPEVYVLDDDAINAFAAGHDIHDAVIGLTRGSIERLSRDELQGVVAHEFSHIFNGDMRLNLRLVGLLHGILVIGLLGYWLLRGTYIGSSRDNRGRAAFAGIGAGLMVIGYTGTFFGNLVKSAVSRQREFLADASAVQFTRSNAGIAGALKKIGGYSEGSNLSAGQAAEFSHMYFASGLRRSFTNLFATHPPLPARILRLEPNWNGHFPQAAATKAAFGDARVAGFAGASPSSTAINLDGLSASLDNSIGNPGQDHIELGQHLLDSIPTELRSAAHDPFAARAIVYLLLCHRDAAEREQQQALLEKIAHPGVFREVQKLSSHVRFLPACARLPLLDLCIPALRELAPQQYQVFKRNLIKLLRSDRQVDLWEWALYRVLVHGIEGTPDGHRMSQRRDAQRDAARFLLAALAHAGHRDYLAANRAYGAGLEAMQRDKTPLPLASDITLPRLDKAIAIARALPPLEKPGLLKSLAACIAHDGILEAEEIELLRAVADSLDCPMPPLAVELVSKETLQKDTKAPV</sequence>
<keyword evidence="6" id="KW-0378">Hydrolase</keyword>
<keyword evidence="2" id="KW-1003">Cell membrane</keyword>
<dbReference type="KEGG" id="micc:AUP74_03388"/>
<keyword evidence="4 11" id="KW-0812">Transmembrane</keyword>
<evidence type="ECO:0000256" key="1">
    <source>
        <dbReference type="ARBA" id="ARBA00001947"/>
    </source>
</evidence>
<evidence type="ECO:0000259" key="12">
    <source>
        <dbReference type="Pfam" id="PF01435"/>
    </source>
</evidence>
<keyword evidence="3" id="KW-0645">Protease</keyword>
<keyword evidence="7" id="KW-0862">Zinc</keyword>
<keyword evidence="9" id="KW-0482">Metalloprotease</keyword>
<dbReference type="CDD" id="cd07340">
    <property type="entry name" value="M48B_Htpx_like"/>
    <property type="match status" value="1"/>
</dbReference>
<dbReference type="GO" id="GO:0004222">
    <property type="term" value="F:metalloendopeptidase activity"/>
    <property type="evidence" value="ECO:0007669"/>
    <property type="project" value="InterPro"/>
</dbReference>
<keyword evidence="5" id="KW-0479">Metal-binding</keyword>
<accession>A0A1C9WC63</accession>
<dbReference type="InterPro" id="IPR001915">
    <property type="entry name" value="Peptidase_M48"/>
</dbReference>
<feature type="domain" description="Peptidase M48" evidence="12">
    <location>
        <begin position="114"/>
        <end position="326"/>
    </location>
</feature>
<reference evidence="14" key="1">
    <citation type="submission" date="2016-01" db="EMBL/GenBank/DDBJ databases">
        <title>Complete genome sequence of Microbulbifer sp. CCB-MM1, a halophile isolated from Matang Mangrove Forest, Perak.</title>
        <authorList>
            <person name="Moh T.H."/>
            <person name="Dinesh B."/>
            <person name="Lau N.-S."/>
            <person name="Go F."/>
            <person name="Alexander Chong S.-C."/>
        </authorList>
    </citation>
    <scope>NUCLEOTIDE SEQUENCE [LARGE SCALE GENOMIC DNA]</scope>
    <source>
        <strain evidence="14">CCB-MM1</strain>
    </source>
</reference>
<dbReference type="AlphaFoldDB" id="A0A1C9WC63"/>
<evidence type="ECO:0000256" key="4">
    <source>
        <dbReference type="ARBA" id="ARBA00022692"/>
    </source>
</evidence>
<dbReference type="EMBL" id="CP014143">
    <property type="protein sequence ID" value="AOS98753.1"/>
    <property type="molecule type" value="Genomic_DNA"/>
</dbReference>
<evidence type="ECO:0000256" key="7">
    <source>
        <dbReference type="ARBA" id="ARBA00022833"/>
    </source>
</evidence>
<protein>
    <recommendedName>
        <fullName evidence="12">Peptidase M48 domain-containing protein</fullName>
    </recommendedName>
</protein>
<dbReference type="Proteomes" id="UP000095672">
    <property type="component" value="Chromosome"/>
</dbReference>
<evidence type="ECO:0000313" key="13">
    <source>
        <dbReference type="EMBL" id="AOS98753.1"/>
    </source>
</evidence>
<dbReference type="STRING" id="1769779.AUP74_03388"/>
<gene>
    <name evidence="13" type="ORF">AUP74_03388</name>
</gene>